<dbReference type="EMBL" id="JAGINU010000001">
    <property type="protein sequence ID" value="MBP2370508.1"/>
    <property type="molecule type" value="Genomic_DNA"/>
</dbReference>
<organism evidence="1 2">
    <name type="scientific">Pseudonocardia parietis</name>
    <dbReference type="NCBI Taxonomy" id="570936"/>
    <lineage>
        <taxon>Bacteria</taxon>
        <taxon>Bacillati</taxon>
        <taxon>Actinomycetota</taxon>
        <taxon>Actinomycetes</taxon>
        <taxon>Pseudonocardiales</taxon>
        <taxon>Pseudonocardiaceae</taxon>
        <taxon>Pseudonocardia</taxon>
    </lineage>
</organism>
<protein>
    <submittedName>
        <fullName evidence="1">Uncharacterized protein</fullName>
    </submittedName>
</protein>
<comment type="caution">
    <text evidence="1">The sequence shown here is derived from an EMBL/GenBank/DDBJ whole genome shotgun (WGS) entry which is preliminary data.</text>
</comment>
<proteinExistence type="predicted"/>
<name>A0ABS4W3H0_9PSEU</name>
<keyword evidence="2" id="KW-1185">Reference proteome</keyword>
<evidence type="ECO:0000313" key="2">
    <source>
        <dbReference type="Proteomes" id="UP001519295"/>
    </source>
</evidence>
<evidence type="ECO:0000313" key="1">
    <source>
        <dbReference type="EMBL" id="MBP2370508.1"/>
    </source>
</evidence>
<sequence>MDRGVPTALEAAATLPDGATFLDRALQRGLPFAELSAAHDRNIGAAGIPRARLLLVEAADRADSRAERRLVGHLRRAGIDGFVLGLPFGPWFIDIAFPERRLAVEIDGWALESPGRHAHPALPGP</sequence>
<dbReference type="InterPro" id="IPR011335">
    <property type="entry name" value="Restrct_endonuc-II-like"/>
</dbReference>
<dbReference type="RefSeq" id="WP_210033819.1">
    <property type="nucleotide sequence ID" value="NZ_JAGINU010000001.1"/>
</dbReference>
<dbReference type="SUPFAM" id="SSF52980">
    <property type="entry name" value="Restriction endonuclease-like"/>
    <property type="match status" value="1"/>
</dbReference>
<accession>A0ABS4W3H0</accession>
<reference evidence="1 2" key="1">
    <citation type="submission" date="2021-03" db="EMBL/GenBank/DDBJ databases">
        <title>Sequencing the genomes of 1000 actinobacteria strains.</title>
        <authorList>
            <person name="Klenk H.-P."/>
        </authorList>
    </citation>
    <scope>NUCLEOTIDE SEQUENCE [LARGE SCALE GENOMIC DNA]</scope>
    <source>
        <strain evidence="1 2">DSM 45256</strain>
    </source>
</reference>
<gene>
    <name evidence="1" type="ORF">JOF36_006204</name>
</gene>
<dbReference type="Proteomes" id="UP001519295">
    <property type="component" value="Unassembled WGS sequence"/>
</dbReference>